<dbReference type="AlphaFoldDB" id="A0A8S2WN09"/>
<protein>
    <submittedName>
        <fullName evidence="3">Uncharacterized protein</fullName>
    </submittedName>
</protein>
<reference evidence="3" key="1">
    <citation type="submission" date="2021-02" db="EMBL/GenBank/DDBJ databases">
        <authorList>
            <person name="Nowell W R."/>
        </authorList>
    </citation>
    <scope>NUCLEOTIDE SEQUENCE</scope>
</reference>
<dbReference type="Proteomes" id="UP000681720">
    <property type="component" value="Unassembled WGS sequence"/>
</dbReference>
<evidence type="ECO:0000313" key="2">
    <source>
        <dbReference type="EMBL" id="CAF4345405.1"/>
    </source>
</evidence>
<sequence>QPAVDLVAHQRRVGQVLWHPSALNILLSAGNIEINGSGDMKIFIWNVGKSMILQTIDCHPEVILSVSWNFT</sequence>
<dbReference type="EMBL" id="CAJOBH010043938">
    <property type="protein sequence ID" value="CAF4344140.1"/>
    <property type="molecule type" value="Genomic_DNA"/>
</dbReference>
<dbReference type="InterPro" id="IPR015505">
    <property type="entry name" value="Coronin"/>
</dbReference>
<dbReference type="EMBL" id="CAJOBI010069661">
    <property type="protein sequence ID" value="CAF4451962.1"/>
    <property type="molecule type" value="Genomic_DNA"/>
</dbReference>
<dbReference type="GO" id="GO:0051015">
    <property type="term" value="F:actin filament binding"/>
    <property type="evidence" value="ECO:0007669"/>
    <property type="project" value="TreeGrafter"/>
</dbReference>
<evidence type="ECO:0000313" key="4">
    <source>
        <dbReference type="EMBL" id="CAF4472078.1"/>
    </source>
</evidence>
<evidence type="ECO:0000313" key="1">
    <source>
        <dbReference type="EMBL" id="CAF4344140.1"/>
    </source>
</evidence>
<dbReference type="EMBL" id="CAJOBJ010074381">
    <property type="protein sequence ID" value="CAF4473988.1"/>
    <property type="molecule type" value="Genomic_DNA"/>
</dbReference>
<organism evidence="3 6">
    <name type="scientific">Rotaria magnacalcarata</name>
    <dbReference type="NCBI Taxonomy" id="392030"/>
    <lineage>
        <taxon>Eukaryota</taxon>
        <taxon>Metazoa</taxon>
        <taxon>Spiralia</taxon>
        <taxon>Gnathifera</taxon>
        <taxon>Rotifera</taxon>
        <taxon>Eurotatoria</taxon>
        <taxon>Bdelloidea</taxon>
        <taxon>Philodinida</taxon>
        <taxon>Philodinidae</taxon>
        <taxon>Rotaria</taxon>
    </lineage>
</organism>
<gene>
    <name evidence="1" type="ORF">BYL167_LOCUS29221</name>
    <name evidence="2" type="ORF">BYL167_LOCUS29278</name>
    <name evidence="4" type="ORF">GIL414_LOCUS33394</name>
    <name evidence="5" type="ORF">GIL414_LOCUS33483</name>
    <name evidence="3" type="ORF">SMN809_LOCUS32756</name>
</gene>
<evidence type="ECO:0000313" key="3">
    <source>
        <dbReference type="EMBL" id="CAF4451962.1"/>
    </source>
</evidence>
<feature type="non-terminal residue" evidence="3">
    <location>
        <position position="71"/>
    </location>
</feature>
<dbReference type="Proteomes" id="UP000676336">
    <property type="component" value="Unassembled WGS sequence"/>
</dbReference>
<accession>A0A8S2WN09</accession>
<evidence type="ECO:0000313" key="6">
    <source>
        <dbReference type="Proteomes" id="UP000676336"/>
    </source>
</evidence>
<dbReference type="EMBL" id="CAJOBJ010073838">
    <property type="protein sequence ID" value="CAF4472078.1"/>
    <property type="molecule type" value="Genomic_DNA"/>
</dbReference>
<dbReference type="PANTHER" id="PTHR10856:SF0">
    <property type="entry name" value="CORONIN"/>
    <property type="match status" value="1"/>
</dbReference>
<proteinExistence type="predicted"/>
<dbReference type="PANTHER" id="PTHR10856">
    <property type="entry name" value="CORONIN"/>
    <property type="match status" value="1"/>
</dbReference>
<dbReference type="InterPro" id="IPR015943">
    <property type="entry name" value="WD40/YVTN_repeat-like_dom_sf"/>
</dbReference>
<dbReference type="InterPro" id="IPR036322">
    <property type="entry name" value="WD40_repeat_dom_sf"/>
</dbReference>
<dbReference type="GO" id="GO:0007015">
    <property type="term" value="P:actin filament organization"/>
    <property type="evidence" value="ECO:0007669"/>
    <property type="project" value="TreeGrafter"/>
</dbReference>
<dbReference type="Proteomes" id="UP000681967">
    <property type="component" value="Unassembled WGS sequence"/>
</dbReference>
<name>A0A8S2WN09_9BILA</name>
<evidence type="ECO:0000313" key="5">
    <source>
        <dbReference type="EMBL" id="CAF4473988.1"/>
    </source>
</evidence>
<comment type="caution">
    <text evidence="3">The sequence shown here is derived from an EMBL/GenBank/DDBJ whole genome shotgun (WGS) entry which is preliminary data.</text>
</comment>
<dbReference type="Gene3D" id="2.130.10.10">
    <property type="entry name" value="YVTN repeat-like/Quinoprotein amine dehydrogenase"/>
    <property type="match status" value="1"/>
</dbReference>
<feature type="non-terminal residue" evidence="3">
    <location>
        <position position="1"/>
    </location>
</feature>
<dbReference type="EMBL" id="CAJOBH010044190">
    <property type="protein sequence ID" value="CAF4345405.1"/>
    <property type="molecule type" value="Genomic_DNA"/>
</dbReference>
<dbReference type="SUPFAM" id="SSF50978">
    <property type="entry name" value="WD40 repeat-like"/>
    <property type="match status" value="1"/>
</dbReference>